<evidence type="ECO:0000313" key="2">
    <source>
        <dbReference type="EMBL" id="QEL13854.1"/>
    </source>
</evidence>
<dbReference type="KEGG" id="lrs:PX52LOC_06352"/>
<evidence type="ECO:0000259" key="1">
    <source>
        <dbReference type="Pfam" id="PF13358"/>
    </source>
</evidence>
<dbReference type="InterPro" id="IPR038717">
    <property type="entry name" value="Tc1-like_DDE_dom"/>
</dbReference>
<dbReference type="NCBIfam" id="NF033545">
    <property type="entry name" value="transpos_IS630"/>
    <property type="match status" value="1"/>
</dbReference>
<dbReference type="Pfam" id="PF13358">
    <property type="entry name" value="DDE_3"/>
    <property type="match status" value="1"/>
</dbReference>
<reference evidence="5" key="1">
    <citation type="submission" date="2019-08" db="EMBL/GenBank/DDBJ databases">
        <title>Limnoglobus roseus gen. nov., sp. nov., a novel freshwater planctomycete with a giant genome from the family Gemmataceae.</title>
        <authorList>
            <person name="Kulichevskaya I.S."/>
            <person name="Naumoff D.G."/>
            <person name="Miroshnikov K."/>
            <person name="Ivanova A."/>
            <person name="Philippov D.A."/>
            <person name="Hakobyan A."/>
            <person name="Rijpstra I.C."/>
            <person name="Sinninghe Damste J.S."/>
            <person name="Liesack W."/>
            <person name="Dedysh S.N."/>
        </authorList>
    </citation>
    <scope>NUCLEOTIDE SEQUENCE [LARGE SCALE GENOMIC DNA]</scope>
    <source>
        <strain evidence="5">PX52</strain>
    </source>
</reference>
<organism evidence="3 5">
    <name type="scientific">Limnoglobus roseus</name>
    <dbReference type="NCBI Taxonomy" id="2598579"/>
    <lineage>
        <taxon>Bacteria</taxon>
        <taxon>Pseudomonadati</taxon>
        <taxon>Planctomycetota</taxon>
        <taxon>Planctomycetia</taxon>
        <taxon>Gemmatales</taxon>
        <taxon>Gemmataceae</taxon>
        <taxon>Limnoglobus</taxon>
    </lineage>
</organism>
<sequence>MEDVLDVYHRPYDEDRPLICIDEQPKQLVSETRVPLPPRPGLPARYDYEYKREGVANLFMLFQPLLGWRYVMPTERRTAKDFAEVLRWLAEDLYPDADRLVLVTDNLNTHSTACLYEAFDPVRARRIAERLEWHYTPKHGSWLNMAEIEFAALSKQCLDRRIGTMARLRKEVAAWEEERNEQMVGVNWRFTTPDARVKLRSLYPSIKA</sequence>
<evidence type="ECO:0000313" key="3">
    <source>
        <dbReference type="EMBL" id="QEL13880.1"/>
    </source>
</evidence>
<reference evidence="3" key="2">
    <citation type="journal article" date="2020" name="Int. J. Syst. Evol. Microbiol.">
        <title>Limnoglobus roseus gen. nov., sp. nov., a novel freshwater planctomycete with a giant genome from the family Gemmataceae.</title>
        <authorList>
            <person name="Kulichevskaya I.S."/>
            <person name="Naumoff D.G."/>
            <person name="Miroshnikov K.K."/>
            <person name="Ivanova A.A."/>
            <person name="Philippov D.A."/>
            <person name="Hakobyan A."/>
            <person name="Rijpstra W.I.C."/>
            <person name="Damste J.S.S."/>
            <person name="Liesack W."/>
            <person name="Dedysh S.N."/>
        </authorList>
    </citation>
    <scope>NUCLEOTIDE SEQUENCE</scope>
    <source>
        <strain evidence="3">PX52</strain>
    </source>
</reference>
<dbReference type="KEGG" id="lrs:PX52LOC_00712"/>
<dbReference type="KEGG" id="lrs:PX52LOC_00738"/>
<keyword evidence="5" id="KW-1185">Reference proteome</keyword>
<proteinExistence type="predicted"/>
<dbReference type="AlphaFoldDB" id="A0A5C1A5C8"/>
<dbReference type="EMBL" id="CP042425">
    <property type="protein sequence ID" value="QEL13854.1"/>
    <property type="molecule type" value="Genomic_DNA"/>
</dbReference>
<protein>
    <submittedName>
        <fullName evidence="3">IS630 family transposase</fullName>
    </submittedName>
</protein>
<evidence type="ECO:0000313" key="5">
    <source>
        <dbReference type="Proteomes" id="UP000324974"/>
    </source>
</evidence>
<dbReference type="InterPro" id="IPR047655">
    <property type="entry name" value="Transpos_IS630-like"/>
</dbReference>
<accession>A0A5C1A5C8</accession>
<name>A0A5C1A5C8_9BACT</name>
<evidence type="ECO:0000313" key="4">
    <source>
        <dbReference type="EMBL" id="QEL19289.1"/>
    </source>
</evidence>
<dbReference type="Proteomes" id="UP000324974">
    <property type="component" value="Chromosome"/>
</dbReference>
<gene>
    <name evidence="2" type="ORF">PX52LOC_00712</name>
    <name evidence="3" type="ORF">PX52LOC_00738</name>
    <name evidence="4" type="ORF">PX52LOC_06352</name>
</gene>
<feature type="domain" description="Tc1-like transposase DDE" evidence="1">
    <location>
        <begin position="18"/>
        <end position="168"/>
    </location>
</feature>
<dbReference type="EMBL" id="CP042425">
    <property type="protein sequence ID" value="QEL19289.1"/>
    <property type="molecule type" value="Genomic_DNA"/>
</dbReference>
<dbReference type="EMBL" id="CP042425">
    <property type="protein sequence ID" value="QEL13880.1"/>
    <property type="molecule type" value="Genomic_DNA"/>
</dbReference>